<organism evidence="6">
    <name type="scientific">marine sediment metagenome</name>
    <dbReference type="NCBI Taxonomy" id="412755"/>
    <lineage>
        <taxon>unclassified sequences</taxon>
        <taxon>metagenomes</taxon>
        <taxon>ecological metagenomes</taxon>
    </lineage>
</organism>
<evidence type="ECO:0000256" key="2">
    <source>
        <dbReference type="ARBA" id="ARBA00029447"/>
    </source>
</evidence>
<dbReference type="SUPFAM" id="SSF58104">
    <property type="entry name" value="Methyl-accepting chemotaxis protein (MCP) signaling domain"/>
    <property type="match status" value="1"/>
</dbReference>
<keyword evidence="3" id="KW-1133">Transmembrane helix</keyword>
<dbReference type="EMBL" id="LAZR01000273">
    <property type="protein sequence ID" value="KKN77786.1"/>
    <property type="molecule type" value="Genomic_DNA"/>
</dbReference>
<evidence type="ECO:0000256" key="1">
    <source>
        <dbReference type="ARBA" id="ARBA00023224"/>
    </source>
</evidence>
<evidence type="ECO:0000313" key="6">
    <source>
        <dbReference type="EMBL" id="KKN77786.1"/>
    </source>
</evidence>
<keyword evidence="1" id="KW-0807">Transducer</keyword>
<dbReference type="Pfam" id="PF00672">
    <property type="entry name" value="HAMP"/>
    <property type="match status" value="1"/>
</dbReference>
<dbReference type="InterPro" id="IPR003660">
    <property type="entry name" value="HAMP_dom"/>
</dbReference>
<name>A0A0F9VWG0_9ZZZZ</name>
<sequence length="549" mass="58225">MRWLSSFSMGAKLLFAPALIVLLLIGVSAIAYDGLARQQGVLQEVEEVRFHQYQRALEIAAASQAAMVGSYAAVVQLIQTEGHSSQEEMQFYVEDMRASVHDMSVDIERGLANGTGFSDEERTLYETMGEQAKAFAQGVDDLAEAALTSPYQAPSLLGYVRADYTRLQGLLSRMLALQEELSADAFSTANETANSVTHALYMAVFVAIGLALLVGLLMRHQVLRSIRAIERAALKLKDGDLTHRVEVIGRDEIAQTAVAFNALITSLQIAVEQVKRVASSVGDSAEELVVTSNQVAVGANEQASAAVQASTTVEQMSLGIASISSHAEGLRVSAENSLRGAEAGKSALNRLLEEILRVRHAFKAITASVGDFVSSTTAITDSINRVKELSAQTNLLALNAAIEAARAGESGRGFSVVADEVRNLAQRSAVAANSINQLTEALEGQSASVSVVLGEGAAALDSSQSLLEELEKVLLEAAQLVGASSSGVREIASAVQVQNEGSNEISLGIERIAKMAEEGDEISHTVSAAVASLREIAEELALSVRHFRT</sequence>
<dbReference type="Pfam" id="PF00015">
    <property type="entry name" value="MCPsignal"/>
    <property type="match status" value="1"/>
</dbReference>
<comment type="caution">
    <text evidence="6">The sequence shown here is derived from an EMBL/GenBank/DDBJ whole genome shotgun (WGS) entry which is preliminary data.</text>
</comment>
<dbReference type="SMART" id="SM00304">
    <property type="entry name" value="HAMP"/>
    <property type="match status" value="1"/>
</dbReference>
<proteinExistence type="inferred from homology"/>
<evidence type="ECO:0008006" key="7">
    <source>
        <dbReference type="Google" id="ProtNLM"/>
    </source>
</evidence>
<dbReference type="PROSITE" id="PS50885">
    <property type="entry name" value="HAMP"/>
    <property type="match status" value="1"/>
</dbReference>
<dbReference type="Gene3D" id="1.10.287.950">
    <property type="entry name" value="Methyl-accepting chemotaxis protein"/>
    <property type="match status" value="1"/>
</dbReference>
<dbReference type="AlphaFoldDB" id="A0A0F9VWG0"/>
<feature type="transmembrane region" description="Helical" evidence="3">
    <location>
        <begin position="199"/>
        <end position="218"/>
    </location>
</feature>
<comment type="similarity">
    <text evidence="2">Belongs to the methyl-accepting chemotaxis (MCP) protein family.</text>
</comment>
<gene>
    <name evidence="6" type="ORF">LCGC14_0356460</name>
</gene>
<dbReference type="CDD" id="cd06225">
    <property type="entry name" value="HAMP"/>
    <property type="match status" value="1"/>
</dbReference>
<keyword evidence="3" id="KW-0812">Transmembrane</keyword>
<dbReference type="PANTHER" id="PTHR32089:SF112">
    <property type="entry name" value="LYSOZYME-LIKE PROTEIN-RELATED"/>
    <property type="match status" value="1"/>
</dbReference>
<feature type="domain" description="HAMP" evidence="5">
    <location>
        <begin position="220"/>
        <end position="272"/>
    </location>
</feature>
<evidence type="ECO:0000256" key="3">
    <source>
        <dbReference type="SAM" id="Phobius"/>
    </source>
</evidence>
<dbReference type="PANTHER" id="PTHR32089">
    <property type="entry name" value="METHYL-ACCEPTING CHEMOTAXIS PROTEIN MCPB"/>
    <property type="match status" value="1"/>
</dbReference>
<dbReference type="GO" id="GO:0007165">
    <property type="term" value="P:signal transduction"/>
    <property type="evidence" value="ECO:0007669"/>
    <property type="project" value="UniProtKB-KW"/>
</dbReference>
<dbReference type="InterPro" id="IPR004089">
    <property type="entry name" value="MCPsignal_dom"/>
</dbReference>
<evidence type="ECO:0000259" key="4">
    <source>
        <dbReference type="PROSITE" id="PS50111"/>
    </source>
</evidence>
<keyword evidence="3" id="KW-0472">Membrane</keyword>
<reference evidence="6" key="1">
    <citation type="journal article" date="2015" name="Nature">
        <title>Complex archaea that bridge the gap between prokaryotes and eukaryotes.</title>
        <authorList>
            <person name="Spang A."/>
            <person name="Saw J.H."/>
            <person name="Jorgensen S.L."/>
            <person name="Zaremba-Niedzwiedzka K."/>
            <person name="Martijn J."/>
            <person name="Lind A.E."/>
            <person name="van Eijk R."/>
            <person name="Schleper C."/>
            <person name="Guy L."/>
            <person name="Ettema T.J."/>
        </authorList>
    </citation>
    <scope>NUCLEOTIDE SEQUENCE</scope>
</reference>
<feature type="domain" description="Methyl-accepting transducer" evidence="4">
    <location>
        <begin position="277"/>
        <end position="513"/>
    </location>
</feature>
<protein>
    <recommendedName>
        <fullName evidence="7">Methyl-accepting chemotaxis protein</fullName>
    </recommendedName>
</protein>
<dbReference type="PROSITE" id="PS50111">
    <property type="entry name" value="CHEMOTAXIS_TRANSDUC_2"/>
    <property type="match status" value="1"/>
</dbReference>
<dbReference type="SMART" id="SM00283">
    <property type="entry name" value="MA"/>
    <property type="match status" value="1"/>
</dbReference>
<dbReference type="GO" id="GO:0016020">
    <property type="term" value="C:membrane"/>
    <property type="evidence" value="ECO:0007669"/>
    <property type="project" value="InterPro"/>
</dbReference>
<evidence type="ECO:0000259" key="5">
    <source>
        <dbReference type="PROSITE" id="PS50885"/>
    </source>
</evidence>
<accession>A0A0F9VWG0</accession>